<reference evidence="2" key="1">
    <citation type="submission" date="2020-01" db="EMBL/GenBank/DDBJ databases">
        <authorList>
            <consortium name="DOE Joint Genome Institute"/>
            <person name="Haridas S."/>
            <person name="Albert R."/>
            <person name="Binder M."/>
            <person name="Bloem J."/>
            <person name="Labutti K."/>
            <person name="Salamov A."/>
            <person name="Andreopoulos B."/>
            <person name="Baker S.E."/>
            <person name="Barry K."/>
            <person name="Bills G."/>
            <person name="Bluhm B.H."/>
            <person name="Cannon C."/>
            <person name="Castanera R."/>
            <person name="Culley D.E."/>
            <person name="Daum C."/>
            <person name="Ezra D."/>
            <person name="Gonzalez J.B."/>
            <person name="Henrissat B."/>
            <person name="Kuo A."/>
            <person name="Liang C."/>
            <person name="Lipzen A."/>
            <person name="Lutzoni F."/>
            <person name="Magnuson J."/>
            <person name="Mondo S."/>
            <person name="Nolan M."/>
            <person name="Ohm R."/>
            <person name="Pangilinan J."/>
            <person name="Park H.-J."/>
            <person name="Ramirez L."/>
            <person name="Alfaro M."/>
            <person name="Sun H."/>
            <person name="Tritt A."/>
            <person name="Yoshinaga Y."/>
            <person name="Zwiers L.-H."/>
            <person name="Turgeon B.G."/>
            <person name="Goodwin S.B."/>
            <person name="Spatafora J.W."/>
            <person name="Crous P.W."/>
            <person name="Grigoriev I.V."/>
        </authorList>
    </citation>
    <scope>NUCLEOTIDE SEQUENCE</scope>
    <source>
        <strain evidence="2">P77</strain>
    </source>
</reference>
<evidence type="ECO:0008006" key="4">
    <source>
        <dbReference type="Google" id="ProtNLM"/>
    </source>
</evidence>
<protein>
    <recommendedName>
        <fullName evidence="4">Aflatoxin regulatory protein domain-containing protein</fullName>
    </recommendedName>
</protein>
<dbReference type="AlphaFoldDB" id="A0A6A5JXY5"/>
<sequence length="264" mass="28922">MTDMMPRPTPDFTMNQDWPSPLGPPEQSSDAASVGTSDIGASFLASWPPILEPTHPLPPEITASRIVKPKRLSPGVMPTPTSSSSHDSSTAGSMQASCSCLQHVVFLVHELETAKMGSVDGQMASHKEAVDYGRAMLVCELCSRRPENLMMLTFLSERLLQLSEAVLARLARPDGEERLAFVFGELEIDSAPEWDVLVSSLVALQLGALRDLLGRLKKSAETARADMVYEKVVDAEKLTGELMERLRLTVKPLYAFKYPYSSTL</sequence>
<evidence type="ECO:0000313" key="3">
    <source>
        <dbReference type="Proteomes" id="UP000800040"/>
    </source>
</evidence>
<feature type="compositionally biased region" description="Polar residues" evidence="1">
    <location>
        <begin position="26"/>
        <end position="35"/>
    </location>
</feature>
<keyword evidence="3" id="KW-1185">Reference proteome</keyword>
<feature type="region of interest" description="Disordered" evidence="1">
    <location>
        <begin position="1"/>
        <end position="35"/>
    </location>
</feature>
<feature type="region of interest" description="Disordered" evidence="1">
    <location>
        <begin position="69"/>
        <end position="92"/>
    </location>
</feature>
<evidence type="ECO:0000313" key="2">
    <source>
        <dbReference type="EMBL" id="KAF1829169.1"/>
    </source>
</evidence>
<feature type="compositionally biased region" description="Low complexity" evidence="1">
    <location>
        <begin position="79"/>
        <end position="92"/>
    </location>
</feature>
<accession>A0A6A5JXY5</accession>
<dbReference type="Proteomes" id="UP000800040">
    <property type="component" value="Unassembled WGS sequence"/>
</dbReference>
<name>A0A6A5JXY5_9PLEO</name>
<dbReference type="EMBL" id="ML975461">
    <property type="protein sequence ID" value="KAF1829169.1"/>
    <property type="molecule type" value="Genomic_DNA"/>
</dbReference>
<organism evidence="2 3">
    <name type="scientific">Decorospora gaudefroyi</name>
    <dbReference type="NCBI Taxonomy" id="184978"/>
    <lineage>
        <taxon>Eukaryota</taxon>
        <taxon>Fungi</taxon>
        <taxon>Dikarya</taxon>
        <taxon>Ascomycota</taxon>
        <taxon>Pezizomycotina</taxon>
        <taxon>Dothideomycetes</taxon>
        <taxon>Pleosporomycetidae</taxon>
        <taxon>Pleosporales</taxon>
        <taxon>Pleosporineae</taxon>
        <taxon>Pleosporaceae</taxon>
        <taxon>Decorospora</taxon>
    </lineage>
</organism>
<dbReference type="OrthoDB" id="3790821at2759"/>
<evidence type="ECO:0000256" key="1">
    <source>
        <dbReference type="SAM" id="MobiDB-lite"/>
    </source>
</evidence>
<proteinExistence type="predicted"/>
<gene>
    <name evidence="2" type="ORF">BDW02DRAFT_179261</name>
</gene>